<evidence type="ECO:0000313" key="2">
    <source>
        <dbReference type="EMBL" id="TPX54070.1"/>
    </source>
</evidence>
<evidence type="ECO:0000313" key="4">
    <source>
        <dbReference type="Proteomes" id="UP000320475"/>
    </source>
</evidence>
<dbReference type="Proteomes" id="UP000317494">
    <property type="component" value="Unassembled WGS sequence"/>
</dbReference>
<keyword evidence="3" id="KW-1185">Reference proteome</keyword>
<dbReference type="OrthoDB" id="407325at2759"/>
<proteinExistence type="predicted"/>
<dbReference type="STRING" id="286115.A0A507DJG0"/>
<evidence type="ECO:0000313" key="1">
    <source>
        <dbReference type="EMBL" id="TPX51385.1"/>
    </source>
</evidence>
<dbReference type="EMBL" id="QEAM01000005">
    <property type="protein sequence ID" value="TPX51385.1"/>
    <property type="molecule type" value="Genomic_DNA"/>
</dbReference>
<dbReference type="PANTHER" id="PTHR14614">
    <property type="entry name" value="HEPATOCELLULAR CARCINOMA-ASSOCIATED ANTIGEN"/>
    <property type="match status" value="1"/>
</dbReference>
<dbReference type="InterPro" id="IPR029063">
    <property type="entry name" value="SAM-dependent_MTases_sf"/>
</dbReference>
<gene>
    <name evidence="1" type="ORF">SeLEV6574_g00320</name>
    <name evidence="2" type="ORF">SeMB42_g00456</name>
</gene>
<protein>
    <recommendedName>
        <fullName evidence="5">Elongation factor methyltransferase 6</fullName>
    </recommendedName>
</protein>
<dbReference type="SUPFAM" id="SSF53335">
    <property type="entry name" value="S-adenosyl-L-methionine-dependent methyltransferases"/>
    <property type="match status" value="1"/>
</dbReference>
<evidence type="ECO:0008006" key="5">
    <source>
        <dbReference type="Google" id="ProtNLM"/>
    </source>
</evidence>
<dbReference type="AlphaFoldDB" id="A0A507DJG0"/>
<dbReference type="Proteomes" id="UP000320475">
    <property type="component" value="Unassembled WGS sequence"/>
</dbReference>
<dbReference type="VEuPathDB" id="FungiDB:SeMB42_g00456"/>
<dbReference type="EMBL" id="QEAN01000009">
    <property type="protein sequence ID" value="TPX54070.1"/>
    <property type="molecule type" value="Genomic_DNA"/>
</dbReference>
<dbReference type="PANTHER" id="PTHR14614:SF132">
    <property type="entry name" value="PROTEIN-LYSINE METHYLTRANSFERASE C42C1.13"/>
    <property type="match status" value="1"/>
</dbReference>
<dbReference type="InterPro" id="IPR019410">
    <property type="entry name" value="Methyltransf_16"/>
</dbReference>
<reference evidence="3 4" key="1">
    <citation type="journal article" date="2019" name="Sci. Rep.">
        <title>Comparative genomics of chytrid fungi reveal insights into the obligate biotrophic and pathogenic lifestyle of Synchytrium endobioticum.</title>
        <authorList>
            <person name="van de Vossenberg B.T.L.H."/>
            <person name="Warris S."/>
            <person name="Nguyen H.D.T."/>
            <person name="van Gent-Pelzer M.P.E."/>
            <person name="Joly D.L."/>
            <person name="van de Geest H.C."/>
            <person name="Bonants P.J.M."/>
            <person name="Smith D.S."/>
            <person name="Levesque C.A."/>
            <person name="van der Lee T.A.J."/>
        </authorList>
    </citation>
    <scope>NUCLEOTIDE SEQUENCE [LARGE SCALE GENOMIC DNA]</scope>
    <source>
        <strain evidence="1 4">LEV6574</strain>
        <strain evidence="2 3">MB42</strain>
    </source>
</reference>
<dbReference type="Gene3D" id="3.40.50.150">
    <property type="entry name" value="Vaccinia Virus protein VP39"/>
    <property type="match status" value="1"/>
</dbReference>
<name>A0A507DJG0_9FUNG</name>
<comment type="caution">
    <text evidence="1">The sequence shown here is derived from an EMBL/GenBank/DDBJ whole genome shotgun (WGS) entry which is preliminary data.</text>
</comment>
<dbReference type="Pfam" id="PF10294">
    <property type="entry name" value="Methyltransf_16"/>
    <property type="match status" value="1"/>
</dbReference>
<sequence length="250" mass="27468">MTNACITPAPDYPPPDLPTDLAPVQPPLRIGTSSIIPLPSINRHIVIKEDASIGNGGRTWEAAEYLTLYLEALPGSFWHSRAKIVELGAGTGVLGFAVAMLLSHHNAAATMNITDLPVMLPLISSNAATNLNQDESSRVRASELVWGGTLSEYHKTQVPYDLILCADCVYLEGLFEPLLGTLEELACGTTEILLCSKKRRRADKRFFTMLKKKFHVEEVKDAPKYEEYTRDGLIILRASKKTVVDANTMS</sequence>
<accession>A0A507DJG0</accession>
<organism evidence="1 4">
    <name type="scientific">Synchytrium endobioticum</name>
    <dbReference type="NCBI Taxonomy" id="286115"/>
    <lineage>
        <taxon>Eukaryota</taxon>
        <taxon>Fungi</taxon>
        <taxon>Fungi incertae sedis</taxon>
        <taxon>Chytridiomycota</taxon>
        <taxon>Chytridiomycota incertae sedis</taxon>
        <taxon>Chytridiomycetes</taxon>
        <taxon>Synchytriales</taxon>
        <taxon>Synchytriaceae</taxon>
        <taxon>Synchytrium</taxon>
    </lineage>
</organism>
<evidence type="ECO:0000313" key="3">
    <source>
        <dbReference type="Proteomes" id="UP000317494"/>
    </source>
</evidence>